<gene>
    <name evidence="9" type="ORF">WJT86_05385</name>
</gene>
<feature type="transmembrane region" description="Helical" evidence="7">
    <location>
        <begin position="37"/>
        <end position="61"/>
    </location>
</feature>
<sequence length="452" mass="48244">MKSTRNAVFLCTVLALMSAAALIYVLAYESSFIAHNLIINAAIAALAGIAVLYALYTLLIISRGMAQWRKIAIEFPRGAEEPKLNGAMRIFKGRLKHLISFDELERTAAVHMLDKALEWRVRFLDYAAGLLIGLGLLGTFVGLTTTMEGIKTSIQMLSGGGDVDAKLLVSSLAAPLGGMSTAFSSSMFGLASSLISGALSHFLGRASEGWVHEIEKWANVAHSTDAPPSSAGEATQASIDRLTGIINKHAIFAAEDRVKFDARLDAMIVAQQSMSTHMREATSLLADMQGGLVNLGTLTKEALEMQRGLAPMLAAIAEATRDSAEAAGVFNHNISKVVDAVERNSLSMTECVSSITDMRVNVTGAAQGLLGNLAQIERHSQFASDQLSKLNDNDGERSATLNAATNTLRMQQEAVMACVRELTQAKVSIVAAVNAPPRLETQKPVRETVAAE</sequence>
<feature type="transmembrane region" description="Helical" evidence="7">
    <location>
        <begin position="123"/>
        <end position="143"/>
    </location>
</feature>
<evidence type="ECO:0000256" key="5">
    <source>
        <dbReference type="ARBA" id="ARBA00023136"/>
    </source>
</evidence>
<comment type="similarity">
    <text evidence="6">Belongs to the exbB/tolQ family.</text>
</comment>
<protein>
    <submittedName>
        <fullName evidence="9">MotA/TolQ/ExbB proton channel family protein</fullName>
    </submittedName>
</protein>
<keyword evidence="6" id="KW-0813">Transport</keyword>
<comment type="caution">
    <text evidence="9">The sequence shown here is derived from an EMBL/GenBank/DDBJ whole genome shotgun (WGS) entry which is preliminary data.</text>
</comment>
<dbReference type="RefSeq" id="WP_346336503.1">
    <property type="nucleotide sequence ID" value="NZ_JBBYXI010000002.1"/>
</dbReference>
<name>A0ABV0BIH7_9HYPH</name>
<keyword evidence="5 7" id="KW-0472">Membrane</keyword>
<dbReference type="InterPro" id="IPR002898">
    <property type="entry name" value="MotA_ExbB_proton_chnl"/>
</dbReference>
<keyword evidence="3 7" id="KW-0812">Transmembrane</keyword>
<evidence type="ECO:0000313" key="9">
    <source>
        <dbReference type="EMBL" id="MEN3930497.1"/>
    </source>
</evidence>
<evidence type="ECO:0000259" key="8">
    <source>
        <dbReference type="Pfam" id="PF01618"/>
    </source>
</evidence>
<comment type="subcellular location">
    <subcellularLocation>
        <location evidence="1">Cell membrane</location>
        <topology evidence="1">Multi-pass membrane protein</topology>
    </subcellularLocation>
    <subcellularLocation>
        <location evidence="6">Membrane</location>
        <topology evidence="6">Multi-pass membrane protein</topology>
    </subcellularLocation>
</comment>
<evidence type="ECO:0000313" key="10">
    <source>
        <dbReference type="Proteomes" id="UP001418637"/>
    </source>
</evidence>
<keyword evidence="2" id="KW-1003">Cell membrane</keyword>
<evidence type="ECO:0000256" key="2">
    <source>
        <dbReference type="ARBA" id="ARBA00022475"/>
    </source>
</evidence>
<keyword evidence="6" id="KW-0653">Protein transport</keyword>
<keyword evidence="10" id="KW-1185">Reference proteome</keyword>
<reference evidence="9 10" key="1">
    <citation type="submission" date="2024-04" db="EMBL/GenBank/DDBJ databases">
        <title>A novel species isolated from cricket.</title>
        <authorList>
            <person name="Wang H.-C."/>
        </authorList>
    </citation>
    <scope>NUCLEOTIDE SEQUENCE [LARGE SCALE GENOMIC DNA]</scope>
    <source>
        <strain evidence="9 10">WL0021</strain>
    </source>
</reference>
<proteinExistence type="inferred from homology"/>
<dbReference type="EMBL" id="JBBYXI010000002">
    <property type="protein sequence ID" value="MEN3930497.1"/>
    <property type="molecule type" value="Genomic_DNA"/>
</dbReference>
<evidence type="ECO:0000256" key="4">
    <source>
        <dbReference type="ARBA" id="ARBA00022989"/>
    </source>
</evidence>
<keyword evidence="4 7" id="KW-1133">Transmembrane helix</keyword>
<evidence type="ECO:0000256" key="7">
    <source>
        <dbReference type="SAM" id="Phobius"/>
    </source>
</evidence>
<dbReference type="Pfam" id="PF01618">
    <property type="entry name" value="MotA_ExbB"/>
    <property type="match status" value="1"/>
</dbReference>
<evidence type="ECO:0000256" key="6">
    <source>
        <dbReference type="RuleBase" id="RU004057"/>
    </source>
</evidence>
<accession>A0ABV0BIH7</accession>
<feature type="domain" description="MotA/TolQ/ExbB proton channel" evidence="8">
    <location>
        <begin position="108"/>
        <end position="215"/>
    </location>
</feature>
<evidence type="ECO:0000256" key="1">
    <source>
        <dbReference type="ARBA" id="ARBA00004651"/>
    </source>
</evidence>
<dbReference type="Proteomes" id="UP001418637">
    <property type="component" value="Unassembled WGS sequence"/>
</dbReference>
<evidence type="ECO:0000256" key="3">
    <source>
        <dbReference type="ARBA" id="ARBA00022692"/>
    </source>
</evidence>
<organism evidence="9 10">
    <name type="scientific">Hohaiivirga grylli</name>
    <dbReference type="NCBI Taxonomy" id="3133970"/>
    <lineage>
        <taxon>Bacteria</taxon>
        <taxon>Pseudomonadati</taxon>
        <taxon>Pseudomonadota</taxon>
        <taxon>Alphaproteobacteria</taxon>
        <taxon>Hyphomicrobiales</taxon>
        <taxon>Methylobacteriaceae</taxon>
        <taxon>Hohaiivirga</taxon>
    </lineage>
</organism>